<comment type="caution">
    <text evidence="2">The sequence shown here is derived from an EMBL/GenBank/DDBJ whole genome shotgun (WGS) entry which is preliminary data.</text>
</comment>
<evidence type="ECO:0000256" key="1">
    <source>
        <dbReference type="SAM" id="MobiDB-lite"/>
    </source>
</evidence>
<evidence type="ECO:0000313" key="3">
    <source>
        <dbReference type="Proteomes" id="UP000580250"/>
    </source>
</evidence>
<feature type="compositionally biased region" description="Basic and acidic residues" evidence="1">
    <location>
        <begin position="76"/>
        <end position="90"/>
    </location>
</feature>
<reference evidence="2 3" key="1">
    <citation type="submission" date="2020-08" db="EMBL/GenBank/DDBJ databases">
        <authorList>
            <person name="Koutsovoulos G."/>
            <person name="Danchin GJ E."/>
        </authorList>
    </citation>
    <scope>NUCLEOTIDE SEQUENCE [LARGE SCALE GENOMIC DNA]</scope>
</reference>
<proteinExistence type="predicted"/>
<sequence>MQGGDRNETSTGVPNNARIIQLADLRRGDTSQATDMALERASDDDMSNEDEDDEEDLDAPATISRTRENSNTSFSARERTISEQSRRRQENATGLDESLDEHEGFEDAYGSDHDDIVDDDDDDEVEPYFDIHDDDDGEGEVHGGSDVNALDGEGDSNDTATVTIGAPAATSSTTAETSNSVEAATN</sequence>
<dbReference type="AlphaFoldDB" id="A0A6V7WQ75"/>
<dbReference type="Proteomes" id="UP000580250">
    <property type="component" value="Unassembled WGS sequence"/>
</dbReference>
<feature type="compositionally biased region" description="Low complexity" evidence="1">
    <location>
        <begin position="168"/>
        <end position="186"/>
    </location>
</feature>
<accession>A0A6V7WQ75</accession>
<feature type="compositionally biased region" description="Acidic residues" evidence="1">
    <location>
        <begin position="115"/>
        <end position="138"/>
    </location>
</feature>
<feature type="region of interest" description="Disordered" evidence="1">
    <location>
        <begin position="1"/>
        <end position="186"/>
    </location>
</feature>
<dbReference type="EMBL" id="CAJEWN010000734">
    <property type="protein sequence ID" value="CAD2189157.1"/>
    <property type="molecule type" value="Genomic_DNA"/>
</dbReference>
<evidence type="ECO:0000313" key="2">
    <source>
        <dbReference type="EMBL" id="CAD2189157.1"/>
    </source>
</evidence>
<gene>
    <name evidence="2" type="ORF">MENT_LOCUS41861</name>
</gene>
<feature type="compositionally biased region" description="Acidic residues" evidence="1">
    <location>
        <begin position="44"/>
        <end position="58"/>
    </location>
</feature>
<protein>
    <submittedName>
        <fullName evidence="2">Uncharacterized protein</fullName>
    </submittedName>
</protein>
<name>A0A6V7WQ75_MELEN</name>
<organism evidence="2 3">
    <name type="scientific">Meloidogyne enterolobii</name>
    <name type="common">Root-knot nematode worm</name>
    <name type="synonym">Meloidogyne mayaguensis</name>
    <dbReference type="NCBI Taxonomy" id="390850"/>
    <lineage>
        <taxon>Eukaryota</taxon>
        <taxon>Metazoa</taxon>
        <taxon>Ecdysozoa</taxon>
        <taxon>Nematoda</taxon>
        <taxon>Chromadorea</taxon>
        <taxon>Rhabditida</taxon>
        <taxon>Tylenchina</taxon>
        <taxon>Tylenchomorpha</taxon>
        <taxon>Tylenchoidea</taxon>
        <taxon>Meloidogynidae</taxon>
        <taxon>Meloidogyninae</taxon>
        <taxon>Meloidogyne</taxon>
    </lineage>
</organism>
<feature type="compositionally biased region" description="Acidic residues" evidence="1">
    <location>
        <begin position="97"/>
        <end position="106"/>
    </location>
</feature>
<dbReference type="OrthoDB" id="5806595at2759"/>